<dbReference type="OrthoDB" id="9782003at2"/>
<comment type="subcellular location">
    <subcellularLocation>
        <location evidence="2">Membrane</location>
        <topology evidence="2">Multi-pass membrane protein</topology>
    </subcellularLocation>
</comment>
<comment type="cofactor">
    <cofactor evidence="1">
        <name>Zn(2+)</name>
        <dbReference type="ChEBI" id="CHEBI:29105"/>
    </cofactor>
</comment>
<comment type="similarity">
    <text evidence="3">Belongs to the peptidase M50B family.</text>
</comment>
<dbReference type="PANTHER" id="PTHR42837:SF2">
    <property type="entry name" value="MEMBRANE METALLOPROTEASE ARASP2, CHLOROPLASTIC-RELATED"/>
    <property type="match status" value="1"/>
</dbReference>
<feature type="region of interest" description="Disordered" evidence="11">
    <location>
        <begin position="568"/>
        <end position="587"/>
    </location>
</feature>
<evidence type="ECO:0000256" key="6">
    <source>
        <dbReference type="ARBA" id="ARBA00022801"/>
    </source>
</evidence>
<evidence type="ECO:0000256" key="11">
    <source>
        <dbReference type="SAM" id="MobiDB-lite"/>
    </source>
</evidence>
<dbReference type="InterPro" id="IPR008915">
    <property type="entry name" value="Peptidase_M50"/>
</dbReference>
<evidence type="ECO:0000256" key="4">
    <source>
        <dbReference type="ARBA" id="ARBA00022670"/>
    </source>
</evidence>
<dbReference type="Pfam" id="PF02163">
    <property type="entry name" value="Peptidase_M50"/>
    <property type="match status" value="1"/>
</dbReference>
<keyword evidence="15" id="KW-1185">Reference proteome</keyword>
<reference evidence="14 15" key="1">
    <citation type="journal article" name="Front. Microbiol.">
        <title>Sugar Metabolism of the First Thermophilic Planctomycete Thermogutta terrifontis: Comparative Genomic and Transcriptomic Approaches.</title>
        <authorList>
            <person name="Elcheninov A.G."/>
            <person name="Menzel P."/>
            <person name="Gudbergsdottir S.R."/>
            <person name="Slesarev A.I."/>
            <person name="Kadnikov V.V."/>
            <person name="Krogh A."/>
            <person name="Bonch-Osmolovskaya E.A."/>
            <person name="Peng X."/>
            <person name="Kublanov I.V."/>
        </authorList>
    </citation>
    <scope>NUCLEOTIDE SEQUENCE [LARGE SCALE GENOMIC DNA]</scope>
    <source>
        <strain evidence="14 15">R1</strain>
    </source>
</reference>
<dbReference type="AlphaFoldDB" id="A0A286RBT9"/>
<feature type="compositionally biased region" description="Basic and acidic residues" evidence="11">
    <location>
        <begin position="569"/>
        <end position="578"/>
    </location>
</feature>
<evidence type="ECO:0000256" key="1">
    <source>
        <dbReference type="ARBA" id="ARBA00001947"/>
    </source>
</evidence>
<proteinExistence type="inferred from homology"/>
<sequence>MDLTSFILVAFLAGSAWLYVLMVVVGLGLIIFVHELGHFLVAKACGVKCEKFYLGFDIFGLRIARFRWGETEYGIGILPLGGYVKMLGQEDNPARLRQELERARSAGLAPDAVISEEGVTVAAAQAALYDPRSYLAKSVPQRMAIISAGVIMNLIFAFIVAVIAFAIGVDEFPCTVGQVAPGEGAWRAGIQPGDRIIAINGRQTMRFQDIQQTIPLTRRGAEVALTVERLGRSAADQLEKSVFDVRIVPDRIRVIPTIGVSNAFTTELADPPCFPGSPAAALGDQLKPGWKIVRVNDRPIADYAELHRQWALTWGQSVEITLESPEEPHTQGNEAKKVTLRLDPSSVRDLGLVLEYGRIVAVQADSPAAQAGIQPGDELVAVECPADIVWDGDLLELPYVLQKTLRERQGANVPVVLSIRRSAQEEPAFAEDDRALKDSPHTAPPGENHSVTVPARLASSFAELYTPDSPWEIPQLGIAVEILPRVRAVRPKSPAAEADIQPGDVIVAAKTISPRANVQNADAPAVESELEVRFDVQRGNNKATWATFFHELQKFPLGTQVELVLRRAKGSEKSHGDASDPEAAPQELTVRLEPHVRNDWYFPDRQLLFQPMTFHMRAGGFFQAIEMGASETWTSVTLIYRILNRLTRGDVSPRALVGPIGLVQTAYRVASQGTGRFLLFLTLLSANLAVVNFLPIPVLDGGHMVFLLYEAIRGKPPSEAVYVGLSYLGLAIILGIMLWVFGLDLGLIAR</sequence>
<keyword evidence="8 12" id="KW-1133">Transmembrane helix</keyword>
<dbReference type="InterPro" id="IPR004387">
    <property type="entry name" value="Pept_M50_Zn"/>
</dbReference>
<dbReference type="RefSeq" id="WP_095414035.1">
    <property type="nucleotide sequence ID" value="NZ_CP018477.1"/>
</dbReference>
<feature type="transmembrane region" description="Helical" evidence="12">
    <location>
        <begin position="720"/>
        <end position="741"/>
    </location>
</feature>
<keyword evidence="9 14" id="KW-0482">Metalloprotease</keyword>
<organism evidence="14 15">
    <name type="scientific">Thermogutta terrifontis</name>
    <dbReference type="NCBI Taxonomy" id="1331910"/>
    <lineage>
        <taxon>Bacteria</taxon>
        <taxon>Pseudomonadati</taxon>
        <taxon>Planctomycetota</taxon>
        <taxon>Planctomycetia</taxon>
        <taxon>Pirellulales</taxon>
        <taxon>Thermoguttaceae</taxon>
        <taxon>Thermogutta</taxon>
    </lineage>
</organism>
<evidence type="ECO:0000256" key="9">
    <source>
        <dbReference type="ARBA" id="ARBA00023049"/>
    </source>
</evidence>
<dbReference type="InterPro" id="IPR041489">
    <property type="entry name" value="PDZ_6"/>
</dbReference>
<accession>A0A286RBT9</accession>
<dbReference type="InterPro" id="IPR036034">
    <property type="entry name" value="PDZ_sf"/>
</dbReference>
<evidence type="ECO:0000259" key="13">
    <source>
        <dbReference type="PROSITE" id="PS50106"/>
    </source>
</evidence>
<dbReference type="Gene3D" id="2.30.42.10">
    <property type="match status" value="4"/>
</dbReference>
<name>A0A286RBT9_9BACT</name>
<keyword evidence="10 12" id="KW-0472">Membrane</keyword>
<keyword evidence="4 14" id="KW-0645">Protease</keyword>
<evidence type="ECO:0000256" key="5">
    <source>
        <dbReference type="ARBA" id="ARBA00022692"/>
    </source>
</evidence>
<dbReference type="EMBL" id="CP018477">
    <property type="protein sequence ID" value="ASV73432.1"/>
    <property type="molecule type" value="Genomic_DNA"/>
</dbReference>
<evidence type="ECO:0000256" key="3">
    <source>
        <dbReference type="ARBA" id="ARBA00007931"/>
    </source>
</evidence>
<evidence type="ECO:0000313" key="14">
    <source>
        <dbReference type="EMBL" id="ASV73432.1"/>
    </source>
</evidence>
<feature type="region of interest" description="Disordered" evidence="11">
    <location>
        <begin position="427"/>
        <end position="451"/>
    </location>
</feature>
<dbReference type="Proteomes" id="UP000215086">
    <property type="component" value="Chromosome"/>
</dbReference>
<dbReference type="GO" id="GO:0006508">
    <property type="term" value="P:proteolysis"/>
    <property type="evidence" value="ECO:0007669"/>
    <property type="project" value="UniProtKB-KW"/>
</dbReference>
<dbReference type="CDD" id="cd06163">
    <property type="entry name" value="S2P-M50_PDZ_RseP-like"/>
    <property type="match status" value="1"/>
</dbReference>
<feature type="transmembrane region" description="Helical" evidence="12">
    <location>
        <begin position="143"/>
        <end position="167"/>
    </location>
</feature>
<dbReference type="SMART" id="SM00228">
    <property type="entry name" value="PDZ"/>
    <property type="match status" value="3"/>
</dbReference>
<dbReference type="InterPro" id="IPR001478">
    <property type="entry name" value="PDZ"/>
</dbReference>
<dbReference type="GO" id="GO:0016020">
    <property type="term" value="C:membrane"/>
    <property type="evidence" value="ECO:0007669"/>
    <property type="project" value="UniProtKB-SubCell"/>
</dbReference>
<keyword evidence="5 12" id="KW-0812">Transmembrane</keyword>
<dbReference type="PANTHER" id="PTHR42837">
    <property type="entry name" value="REGULATOR OF SIGMA-E PROTEASE RSEP"/>
    <property type="match status" value="1"/>
</dbReference>
<feature type="domain" description="PDZ" evidence="13">
    <location>
        <begin position="176"/>
        <end position="231"/>
    </location>
</feature>
<dbReference type="GO" id="GO:0004222">
    <property type="term" value="F:metalloendopeptidase activity"/>
    <property type="evidence" value="ECO:0007669"/>
    <property type="project" value="InterPro"/>
</dbReference>
<dbReference type="PROSITE" id="PS50106">
    <property type="entry name" value="PDZ"/>
    <property type="match status" value="2"/>
</dbReference>
<feature type="compositionally biased region" description="Basic and acidic residues" evidence="11">
    <location>
        <begin position="431"/>
        <end position="440"/>
    </location>
</feature>
<dbReference type="Pfam" id="PF17820">
    <property type="entry name" value="PDZ_6"/>
    <property type="match status" value="1"/>
</dbReference>
<evidence type="ECO:0000256" key="2">
    <source>
        <dbReference type="ARBA" id="ARBA00004141"/>
    </source>
</evidence>
<dbReference type="KEGG" id="ttf:THTE_0830"/>
<evidence type="ECO:0000256" key="12">
    <source>
        <dbReference type="SAM" id="Phobius"/>
    </source>
</evidence>
<feature type="transmembrane region" description="Helical" evidence="12">
    <location>
        <begin position="677"/>
        <end position="699"/>
    </location>
</feature>
<gene>
    <name evidence="14" type="ORF">THTE_0830</name>
</gene>
<evidence type="ECO:0000256" key="8">
    <source>
        <dbReference type="ARBA" id="ARBA00022989"/>
    </source>
</evidence>
<evidence type="ECO:0000256" key="7">
    <source>
        <dbReference type="ARBA" id="ARBA00022833"/>
    </source>
</evidence>
<protein>
    <submittedName>
        <fullName evidence="14">Membrane-associated zinc metalloprotease</fullName>
    </submittedName>
</protein>
<evidence type="ECO:0000256" key="10">
    <source>
        <dbReference type="ARBA" id="ARBA00023136"/>
    </source>
</evidence>
<keyword evidence="6" id="KW-0378">Hydrolase</keyword>
<feature type="domain" description="PDZ" evidence="13">
    <location>
        <begin position="337"/>
        <end position="383"/>
    </location>
</feature>
<keyword evidence="7" id="KW-0862">Zinc</keyword>
<feature type="transmembrane region" description="Helical" evidence="12">
    <location>
        <begin position="6"/>
        <end position="33"/>
    </location>
</feature>
<evidence type="ECO:0000313" key="15">
    <source>
        <dbReference type="Proteomes" id="UP000215086"/>
    </source>
</evidence>
<dbReference type="SUPFAM" id="SSF50156">
    <property type="entry name" value="PDZ domain-like"/>
    <property type="match status" value="4"/>
</dbReference>